<dbReference type="InterPro" id="IPR009921">
    <property type="entry name" value="YehS-like"/>
</dbReference>
<dbReference type="PANTHER" id="PTHR37805:SF1">
    <property type="entry name" value="CYTOPLASMIC PROTEIN"/>
    <property type="match status" value="1"/>
</dbReference>
<keyword evidence="2" id="KW-1185">Reference proteome</keyword>
<proteinExistence type="predicted"/>
<evidence type="ECO:0000313" key="1">
    <source>
        <dbReference type="EMBL" id="ANG63760.1"/>
    </source>
</evidence>
<reference evidence="2" key="1">
    <citation type="submission" date="2016-05" db="EMBL/GenBank/DDBJ databases">
        <authorList>
            <person name="Baek K."/>
            <person name="Yang S.-J."/>
        </authorList>
    </citation>
    <scope>NUCLEOTIDE SEQUENCE [LARGE SCALE GENOMIC DNA]</scope>
    <source>
        <strain evidence="2">ST58-10</strain>
    </source>
</reference>
<evidence type="ECO:0000313" key="2">
    <source>
        <dbReference type="Proteomes" id="UP000078070"/>
    </source>
</evidence>
<dbReference type="Pfam" id="PF07308">
    <property type="entry name" value="DUF1456"/>
    <property type="match status" value="1"/>
</dbReference>
<dbReference type="EMBL" id="CP015839">
    <property type="protein sequence ID" value="ANG63760.1"/>
    <property type="molecule type" value="Genomic_DNA"/>
</dbReference>
<dbReference type="OrthoDB" id="9788465at2"/>
<accession>A0A1A9F185</accession>
<organism evidence="1 2">
    <name type="scientific">Marinobacterium aestuarii</name>
    <dbReference type="NCBI Taxonomy" id="1821621"/>
    <lineage>
        <taxon>Bacteria</taxon>
        <taxon>Pseudomonadati</taxon>
        <taxon>Pseudomonadota</taxon>
        <taxon>Gammaproteobacteria</taxon>
        <taxon>Oceanospirillales</taxon>
        <taxon>Oceanospirillaceae</taxon>
        <taxon>Marinobacterium</taxon>
    </lineage>
</organism>
<gene>
    <name evidence="1" type="ORF">A8C75_15610</name>
</gene>
<dbReference type="RefSeq" id="WP_067384419.1">
    <property type="nucleotide sequence ID" value="NZ_CP015839.1"/>
</dbReference>
<dbReference type="AlphaFoldDB" id="A0A1A9F185"/>
<dbReference type="PANTHER" id="PTHR37805">
    <property type="entry name" value="CYTOPLASMIC PROTEIN-RELATED"/>
    <property type="match status" value="1"/>
</dbReference>
<dbReference type="Proteomes" id="UP000078070">
    <property type="component" value="Chromosome"/>
</dbReference>
<sequence length="84" mass="9417">MTNNDVLKKLRIALDLKEADLFAVFALTEHSVNKAELSGYFRKPGHKNYKECSDEVLEAFLDGYILFRRGPKDAPADVDGAEAE</sequence>
<dbReference type="STRING" id="1821621.A8C75_15610"/>
<protein>
    <submittedName>
        <fullName evidence="1">Uncharacterized protein</fullName>
    </submittedName>
</protein>
<name>A0A1A9F185_9GAMM</name>
<dbReference type="KEGG" id="mars:A8C75_15610"/>
<reference evidence="1 2" key="2">
    <citation type="journal article" date="2018" name="Int. J. Syst. Evol. Microbiol.">
        <title>Marinobacterium aestuarii sp. nov., a benzene-degrading marine bacterium isolated from estuary sediment.</title>
        <authorList>
            <person name="Bae S.S."/>
            <person name="Jung J."/>
            <person name="Chung D."/>
            <person name="Baek K."/>
        </authorList>
    </citation>
    <scope>NUCLEOTIDE SEQUENCE [LARGE SCALE GENOMIC DNA]</scope>
    <source>
        <strain evidence="1 2">ST58-10</strain>
    </source>
</reference>